<dbReference type="InterPro" id="IPR002372">
    <property type="entry name" value="PQQ_rpt_dom"/>
</dbReference>
<keyword evidence="4" id="KW-1185">Reference proteome</keyword>
<evidence type="ECO:0000256" key="1">
    <source>
        <dbReference type="SAM" id="SignalP"/>
    </source>
</evidence>
<dbReference type="AlphaFoldDB" id="A0A8S8X7Y8"/>
<dbReference type="PANTHER" id="PTHR34512">
    <property type="entry name" value="CELL SURFACE PROTEIN"/>
    <property type="match status" value="1"/>
</dbReference>
<dbReference type="SMART" id="SM00564">
    <property type="entry name" value="PQQ"/>
    <property type="match status" value="7"/>
</dbReference>
<dbReference type="Proteomes" id="UP000681075">
    <property type="component" value="Unassembled WGS sequence"/>
</dbReference>
<dbReference type="EMBL" id="BOPV01000001">
    <property type="protein sequence ID" value="GIL39493.1"/>
    <property type="molecule type" value="Genomic_DNA"/>
</dbReference>
<dbReference type="InterPro" id="IPR011047">
    <property type="entry name" value="Quinoprotein_ADH-like_sf"/>
</dbReference>
<dbReference type="Pfam" id="PF13360">
    <property type="entry name" value="PQQ_2"/>
    <property type="match status" value="1"/>
</dbReference>
<keyword evidence="1" id="KW-0732">Signal</keyword>
<dbReference type="RefSeq" id="WP_420242596.1">
    <property type="nucleotide sequence ID" value="NZ_BOPV01000001.1"/>
</dbReference>
<feature type="domain" description="Pyrrolo-quinoline quinone repeat" evidence="2">
    <location>
        <begin position="126"/>
        <end position="362"/>
    </location>
</feature>
<evidence type="ECO:0000313" key="3">
    <source>
        <dbReference type="EMBL" id="GIL39493.1"/>
    </source>
</evidence>
<dbReference type="PROSITE" id="PS51257">
    <property type="entry name" value="PROKAR_LIPOPROTEIN"/>
    <property type="match status" value="1"/>
</dbReference>
<proteinExistence type="predicted"/>
<evidence type="ECO:0000259" key="2">
    <source>
        <dbReference type="Pfam" id="PF13360"/>
    </source>
</evidence>
<evidence type="ECO:0000313" key="4">
    <source>
        <dbReference type="Proteomes" id="UP000681075"/>
    </source>
</evidence>
<dbReference type="SUPFAM" id="SSF50998">
    <property type="entry name" value="Quinoprotein alcohol dehydrogenase-like"/>
    <property type="match status" value="1"/>
</dbReference>
<protein>
    <submittedName>
        <fullName evidence="3">Outer membrane protein assembly factor BamB</fullName>
    </submittedName>
</protein>
<dbReference type="InterPro" id="IPR015943">
    <property type="entry name" value="WD40/YVTN_repeat-like_dom_sf"/>
</dbReference>
<gene>
    <name evidence="3" type="primary">yfgL</name>
    <name evidence="3" type="ORF">TMPK1_17300</name>
</gene>
<dbReference type="PANTHER" id="PTHR34512:SF30">
    <property type="entry name" value="OUTER MEMBRANE PROTEIN ASSEMBLY FACTOR BAMB"/>
    <property type="match status" value="1"/>
</dbReference>
<comment type="caution">
    <text evidence="3">The sequence shown here is derived from an EMBL/GenBank/DDBJ whole genome shotgun (WGS) entry which is preliminary data.</text>
</comment>
<feature type="chain" id="PRO_5035897576" evidence="1">
    <location>
        <begin position="22"/>
        <end position="443"/>
    </location>
</feature>
<feature type="signal peptide" evidence="1">
    <location>
        <begin position="1"/>
        <end position="21"/>
    </location>
</feature>
<sequence length="443" mass="47031">MRMKLAAIGAMTLLLSGCSFLDSINPFSGDDKPKLQGQRQSIIRFNDKLVADPVLKGKPVVLPAMVTNTSWSMTGGVSGHAPGNLALSSSLREVWRVKAGAGASSSLRYAGQPLVVGGRVYLLDAEGELAAFDGDNGKQIWRVRVAAKTGASQTLSGGLAFGDGRIYATSGQTELFALDPANGGAIWRKSLNAPARAAPTFADGRVFITTKDNELIALDAATGRAVWNHVGTQESEGVYGQSSPAAEGNIVLSSYSSGELYAFRVETGRTVWADNLSAVRRASAFWSLTDIAAAPVIDRNRAIAVSIGGRMVAIDVRSGARAWQVEMGSTSTPYSVGDYVFAIDNDQELICIDRESGGIKWISQLPRYEDPEKREDPIMWVGPIVAGNRIIAANSIGDVAEISPADGSIIRKLEAKAGVQVIPVVANNTLYVLNDEGDLIAFR</sequence>
<reference evidence="3" key="1">
    <citation type="submission" date="2021-02" db="EMBL/GenBank/DDBJ databases">
        <title>Genome sequence of Rhodospirillales sp. strain TMPK1 isolated from soil.</title>
        <authorList>
            <person name="Nakai R."/>
            <person name="Kusada H."/>
            <person name="Tamaki H."/>
        </authorList>
    </citation>
    <scope>NUCLEOTIDE SEQUENCE</scope>
    <source>
        <strain evidence="3">TMPK1</strain>
    </source>
</reference>
<name>A0A8S8X7Y8_9PROT</name>
<dbReference type="InterPro" id="IPR018391">
    <property type="entry name" value="PQQ_b-propeller_rpt"/>
</dbReference>
<organism evidence="3 4">
    <name type="scientific">Roseiterribacter gracilis</name>
    <dbReference type="NCBI Taxonomy" id="2812848"/>
    <lineage>
        <taxon>Bacteria</taxon>
        <taxon>Pseudomonadati</taxon>
        <taxon>Pseudomonadota</taxon>
        <taxon>Alphaproteobacteria</taxon>
        <taxon>Rhodospirillales</taxon>
        <taxon>Roseiterribacteraceae</taxon>
        <taxon>Roseiterribacter</taxon>
    </lineage>
</organism>
<dbReference type="Gene3D" id="2.130.10.10">
    <property type="entry name" value="YVTN repeat-like/Quinoprotein amine dehydrogenase"/>
    <property type="match status" value="1"/>
</dbReference>
<accession>A0A8S8X7Y8</accession>